<name>A0A811UXU5_CERCA</name>
<dbReference type="AlphaFoldDB" id="A0A811UXU5"/>
<keyword evidence="2" id="KW-1185">Reference proteome</keyword>
<evidence type="ECO:0000313" key="2">
    <source>
        <dbReference type="Proteomes" id="UP000606786"/>
    </source>
</evidence>
<proteinExistence type="predicted"/>
<sequence>MSAVGANTPTLLDQQDCNLSAYSSNTNSSHLLTITRCLACGVSFSAGNSKNRETGTQSTKLTPPPMLPSISMIMAAYQFHGNPIDVVATFSPLFLSFFPGLVCAANEAKYE</sequence>
<accession>A0A811UXU5</accession>
<reference evidence="1" key="1">
    <citation type="submission" date="2020-11" db="EMBL/GenBank/DDBJ databases">
        <authorList>
            <person name="Whitehead M."/>
        </authorList>
    </citation>
    <scope>NUCLEOTIDE SEQUENCE</scope>
    <source>
        <strain evidence="1">EGII</strain>
    </source>
</reference>
<organism evidence="1 2">
    <name type="scientific">Ceratitis capitata</name>
    <name type="common">Mediterranean fruit fly</name>
    <name type="synonym">Tephritis capitata</name>
    <dbReference type="NCBI Taxonomy" id="7213"/>
    <lineage>
        <taxon>Eukaryota</taxon>
        <taxon>Metazoa</taxon>
        <taxon>Ecdysozoa</taxon>
        <taxon>Arthropoda</taxon>
        <taxon>Hexapoda</taxon>
        <taxon>Insecta</taxon>
        <taxon>Pterygota</taxon>
        <taxon>Neoptera</taxon>
        <taxon>Endopterygota</taxon>
        <taxon>Diptera</taxon>
        <taxon>Brachycera</taxon>
        <taxon>Muscomorpha</taxon>
        <taxon>Tephritoidea</taxon>
        <taxon>Tephritidae</taxon>
        <taxon>Ceratitis</taxon>
        <taxon>Ceratitis</taxon>
    </lineage>
</organism>
<protein>
    <submittedName>
        <fullName evidence="1">(Mediterranean fruit fly) hypothetical protein</fullName>
    </submittedName>
</protein>
<gene>
    <name evidence="1" type="ORF">CCAP1982_LOCUS11924</name>
</gene>
<dbReference type="EMBL" id="CAJHJT010000034">
    <property type="protein sequence ID" value="CAD7003471.1"/>
    <property type="molecule type" value="Genomic_DNA"/>
</dbReference>
<evidence type="ECO:0000313" key="1">
    <source>
        <dbReference type="EMBL" id="CAD7003471.1"/>
    </source>
</evidence>
<comment type="caution">
    <text evidence="1">The sequence shown here is derived from an EMBL/GenBank/DDBJ whole genome shotgun (WGS) entry which is preliminary data.</text>
</comment>
<dbReference type="Proteomes" id="UP000606786">
    <property type="component" value="Unassembled WGS sequence"/>
</dbReference>